<dbReference type="PANTHER" id="PTHR37291">
    <property type="entry name" value="5-METHYLCYTOSINE-SPECIFIC RESTRICTION ENZYME B"/>
    <property type="match status" value="1"/>
</dbReference>
<dbReference type="InterPro" id="IPR027417">
    <property type="entry name" value="P-loop_NTPase"/>
</dbReference>
<dbReference type="InterPro" id="IPR003593">
    <property type="entry name" value="AAA+_ATPase"/>
</dbReference>
<dbReference type="InterPro" id="IPR015947">
    <property type="entry name" value="PUA-like_sf"/>
</dbReference>
<gene>
    <name evidence="2" type="ORF">DMP03_12120</name>
</gene>
<reference evidence="2 3" key="1">
    <citation type="submission" date="2019-10" db="EMBL/GenBank/DDBJ databases">
        <title>Unraveling microbial dark matter from salterns through culturing: the case of the genus Halosegnis.</title>
        <authorList>
            <person name="Duran-Viseras A."/>
            <person name="Andrei A.-S."/>
            <person name="Vera-Gargallo B."/>
            <person name="Ghai R."/>
            <person name="Sanchez-Porro C."/>
            <person name="Ventosa A."/>
        </authorList>
    </citation>
    <scope>NUCLEOTIDE SEQUENCE [LARGE SCALE GENOMIC DNA]</scope>
    <source>
        <strain evidence="2 3">F17-44</strain>
        <plasmid evidence="2">unnamed1</plasmid>
    </source>
</reference>
<dbReference type="GO" id="GO:0016887">
    <property type="term" value="F:ATP hydrolysis activity"/>
    <property type="evidence" value="ECO:0007669"/>
    <property type="project" value="InterPro"/>
</dbReference>
<evidence type="ECO:0000313" key="3">
    <source>
        <dbReference type="Proteomes" id="UP000326302"/>
    </source>
</evidence>
<dbReference type="RefSeq" id="WP_152120814.1">
    <property type="nucleotide sequence ID" value="NZ_QJOW01000005.1"/>
</dbReference>
<accession>A0A5N5U704</accession>
<dbReference type="OrthoDB" id="9837at2157"/>
<dbReference type="InterPro" id="IPR011704">
    <property type="entry name" value="ATPase_dyneun-rel_AAA"/>
</dbReference>
<dbReference type="Proteomes" id="UP000326302">
    <property type="component" value="Unassembled WGS sequence"/>
</dbReference>
<dbReference type="PANTHER" id="PTHR37291:SF1">
    <property type="entry name" value="TYPE IV METHYL-DIRECTED RESTRICTION ENZYME ECOKMCRB SUBUNIT"/>
    <property type="match status" value="1"/>
</dbReference>
<dbReference type="EMBL" id="QJOW01000005">
    <property type="protein sequence ID" value="KAB7513661.1"/>
    <property type="molecule type" value="Genomic_DNA"/>
</dbReference>
<evidence type="ECO:0000313" key="2">
    <source>
        <dbReference type="EMBL" id="KAB7513661.1"/>
    </source>
</evidence>
<name>A0A5N5U704_9EURY</name>
<dbReference type="AlphaFoldDB" id="A0A5N5U704"/>
<organism evidence="2 3">
    <name type="scientific">Halosegnis rubeus</name>
    <dbReference type="NCBI Taxonomy" id="2212850"/>
    <lineage>
        <taxon>Archaea</taxon>
        <taxon>Methanobacteriati</taxon>
        <taxon>Methanobacteriota</taxon>
        <taxon>Stenosarchaea group</taxon>
        <taxon>Halobacteria</taxon>
        <taxon>Halobacteriales</taxon>
        <taxon>Natronomonadaceae</taxon>
        <taxon>Halosegnis</taxon>
    </lineage>
</organism>
<dbReference type="InterPro" id="IPR002740">
    <property type="entry name" value="EVE_domain"/>
</dbReference>
<dbReference type="SMART" id="SM00382">
    <property type="entry name" value="AAA"/>
    <property type="match status" value="1"/>
</dbReference>
<dbReference type="SUPFAM" id="SSF52540">
    <property type="entry name" value="P-loop containing nucleoside triphosphate hydrolases"/>
    <property type="match status" value="1"/>
</dbReference>
<dbReference type="SUPFAM" id="SSF88697">
    <property type="entry name" value="PUA domain-like"/>
    <property type="match status" value="1"/>
</dbReference>
<protein>
    <submittedName>
        <fullName evidence="2">EVE domain-containing protein</fullName>
    </submittedName>
</protein>
<keyword evidence="2" id="KW-0614">Plasmid</keyword>
<dbReference type="Pfam" id="PF01878">
    <property type="entry name" value="EVE"/>
    <property type="match status" value="1"/>
</dbReference>
<proteinExistence type="predicted"/>
<dbReference type="Gene3D" id="3.10.590.10">
    <property type="entry name" value="ph1033 like domains"/>
    <property type="match status" value="1"/>
</dbReference>
<dbReference type="GO" id="GO:0005524">
    <property type="term" value="F:ATP binding"/>
    <property type="evidence" value="ECO:0007669"/>
    <property type="project" value="InterPro"/>
</dbReference>
<feature type="domain" description="AAA+ ATPase" evidence="1">
    <location>
        <begin position="770"/>
        <end position="951"/>
    </location>
</feature>
<evidence type="ECO:0000259" key="1">
    <source>
        <dbReference type="SMART" id="SM00382"/>
    </source>
</evidence>
<dbReference type="InterPro" id="IPR052934">
    <property type="entry name" value="Methyl-DNA_Rec/Restrict_Enz"/>
</dbReference>
<geneLocation type="plasmid" evidence="2">
    <name>unnamed1</name>
</geneLocation>
<dbReference type="Pfam" id="PF07728">
    <property type="entry name" value="AAA_5"/>
    <property type="match status" value="1"/>
</dbReference>
<sequence>MVTTSSEDIEDLIDRYRDKHDWERDKAHVQNTSKVIRQLVQAIVETGAVDEYAMRTVYNLCQNDDALQPENKKERIDNLGIDSTAKSEIKERIDEGTGIVGKGTYSVPIDGYEEEAFNLLSTAIRSDNRDEIDPAIEEFANLEIEGIQNGIISPILYFLHPTKYPISNHRSRTGMQKFFGYEMSGRLTSYLTEVEKFHEVRADYPFKNDFRHLDSFFNWVGEQGSVLGERSTKPVAEMSDDADLYWVNQHSQPEIEEEYLRAKTDGLWHHNLDKLSIGDIVFHNFDNELIGISTVIETAETYTSRGEEYYRVEVDLRSFGEPVPVDDDLKKRLGQDQYRTEKYYPIDKNGNLNEAYLANLSRSAAEFLLSQVDSIEESETPVETSGSPRRIWQITPARGGEYWGTWMQHGIASIGYGLDHKVTNDVADIDDVDELSDGELVEIAAEAGDNHGRGMAYRFQYEIDEGDVIIAKQGRTSESDIIYGIGIVTAAHREKSYPEINHSDVVSVDWKVTFGESGVDIDVGSDSDSIKTYTLDTLEPEYYRDLTSELADKGDVDRDELLALVFDESSQDDDEGDTTDEGTNHYWISANPSIWKVESIDDGGEVFYTAYNRKGNKRRIFGAFEEASPGDKVLFYESQPVQAIVAEGTIREGLHEDEHEEYDEPVDGITIEYSRAMETISWDQITAVPDLEDASPIRNRAQGSLFPLTEDEFETILALEDPIEDGVSQDAINQLKTKLTSPEVDVSIPNSLYFDDADRLRREIEASLRSGKHLIFTGPPGTGKTKLAKAICESATTHEQVDDYRFTTATSEWTAFDTIGGYVPSTGDGGQELLFEPRLFLKCFRQDRVVNEWLIIDEINRSDIDKAFGQLFSVLSGDSTELPYERDRTVELRSLSNSTTDEELADIIGNPDAFPVTPSWRLLATMNTYDKTSLYEMSYAFMRRFNFVHVGVPPLTTDDEVRTSLLDPDGTDNYATAWLADDESLRPILADVYPVVAVLWQRINEHRVIGPSIVYDIIRYLGSYDDAGGSRKDALTSAVVSLVYPQLEGMRPEQQKQLIRSLTDQNVATENGPVTLDLDKSLLQQKAADFFGITFDDDA</sequence>
<dbReference type="CDD" id="cd00009">
    <property type="entry name" value="AAA"/>
    <property type="match status" value="1"/>
</dbReference>
<dbReference type="Gene3D" id="3.40.50.300">
    <property type="entry name" value="P-loop containing nucleotide triphosphate hydrolases"/>
    <property type="match status" value="1"/>
</dbReference>
<comment type="caution">
    <text evidence="2">The sequence shown here is derived from an EMBL/GenBank/DDBJ whole genome shotgun (WGS) entry which is preliminary data.</text>
</comment>